<gene>
    <name evidence="2" type="ORF">COW36_13750</name>
</gene>
<comment type="caution">
    <text evidence="2">The sequence shown here is derived from an EMBL/GenBank/DDBJ whole genome shotgun (WGS) entry which is preliminary data.</text>
</comment>
<accession>A0A2M7G2Z1</accession>
<evidence type="ECO:0000256" key="1">
    <source>
        <dbReference type="SAM" id="MobiDB-lite"/>
    </source>
</evidence>
<feature type="region of interest" description="Disordered" evidence="1">
    <location>
        <begin position="261"/>
        <end position="280"/>
    </location>
</feature>
<dbReference type="Proteomes" id="UP000231019">
    <property type="component" value="Unassembled WGS sequence"/>
</dbReference>
<evidence type="ECO:0000313" key="2">
    <source>
        <dbReference type="EMBL" id="PIW16192.1"/>
    </source>
</evidence>
<organism evidence="2 3">
    <name type="scientific">bacterium (Candidatus Blackallbacteria) CG17_big_fil_post_rev_8_21_14_2_50_48_46</name>
    <dbReference type="NCBI Taxonomy" id="2014261"/>
    <lineage>
        <taxon>Bacteria</taxon>
        <taxon>Candidatus Blackallbacteria</taxon>
    </lineage>
</organism>
<evidence type="ECO:0000313" key="3">
    <source>
        <dbReference type="Proteomes" id="UP000231019"/>
    </source>
</evidence>
<reference evidence="2 3" key="1">
    <citation type="submission" date="2017-09" db="EMBL/GenBank/DDBJ databases">
        <title>Depth-based differentiation of microbial function through sediment-hosted aquifers and enrichment of novel symbionts in the deep terrestrial subsurface.</title>
        <authorList>
            <person name="Probst A.J."/>
            <person name="Ladd B."/>
            <person name="Jarett J.K."/>
            <person name="Geller-Mcgrath D.E."/>
            <person name="Sieber C.M."/>
            <person name="Emerson J.B."/>
            <person name="Anantharaman K."/>
            <person name="Thomas B.C."/>
            <person name="Malmstrom R."/>
            <person name="Stieglmeier M."/>
            <person name="Klingl A."/>
            <person name="Woyke T."/>
            <person name="Ryan C.M."/>
            <person name="Banfield J.F."/>
        </authorList>
    </citation>
    <scope>NUCLEOTIDE SEQUENCE [LARGE SCALE GENOMIC DNA]</scope>
    <source>
        <strain evidence="2">CG17_big_fil_post_rev_8_21_14_2_50_48_46</strain>
    </source>
</reference>
<protein>
    <submittedName>
        <fullName evidence="2">Uncharacterized protein</fullName>
    </submittedName>
</protein>
<dbReference type="AlphaFoldDB" id="A0A2M7G2Z1"/>
<proteinExistence type="predicted"/>
<dbReference type="EMBL" id="PFFQ01000039">
    <property type="protein sequence ID" value="PIW16192.1"/>
    <property type="molecule type" value="Genomic_DNA"/>
</dbReference>
<sequence>MAGLKDMLRRVLGGRNPEEALAEFKEKLHHSINEFKNNPESRQKLQRNLQSIVMPVRYFNATIVRPHLENKEQLKSLAQQLNMHKIELKRVFKLSLELEEKLGQYFGNELDVEQLAVTLRKVVNVLDEQILSDVIEVVDHNIDFGKIERAQLDYQEAVQKAYNVDGLNRELNGILGSFLGNMRDVFSGQQKATTKPRPSDRQTEVKMLEPQYQNTYDHYREEGYSHDESMAFVKEKQDLDSLPQEYLDAYRVLRQEGRAHDESIDYIRSLTHKSKQEEQT</sequence>
<name>A0A2M7G2Z1_9BACT</name>